<organism evidence="2 3">
    <name type="scientific">Chiloscyllium punctatum</name>
    <name type="common">Brownbanded bambooshark</name>
    <name type="synonym">Hemiscyllium punctatum</name>
    <dbReference type="NCBI Taxonomy" id="137246"/>
    <lineage>
        <taxon>Eukaryota</taxon>
        <taxon>Metazoa</taxon>
        <taxon>Chordata</taxon>
        <taxon>Craniata</taxon>
        <taxon>Vertebrata</taxon>
        <taxon>Chondrichthyes</taxon>
        <taxon>Elasmobranchii</taxon>
        <taxon>Galeomorphii</taxon>
        <taxon>Galeoidea</taxon>
        <taxon>Orectolobiformes</taxon>
        <taxon>Hemiscylliidae</taxon>
        <taxon>Chiloscyllium</taxon>
    </lineage>
</organism>
<gene>
    <name evidence="2" type="ORF">chiPu_0033515</name>
</gene>
<name>A0A401U390_CHIPU</name>
<protein>
    <submittedName>
        <fullName evidence="2">Uncharacterized protein</fullName>
    </submittedName>
</protein>
<comment type="caution">
    <text evidence="2">The sequence shown here is derived from an EMBL/GenBank/DDBJ whole genome shotgun (WGS) entry which is preliminary data.</text>
</comment>
<dbReference type="EMBL" id="BEZZ01264612">
    <property type="protein sequence ID" value="GCC49340.1"/>
    <property type="molecule type" value="Genomic_DNA"/>
</dbReference>
<evidence type="ECO:0000313" key="3">
    <source>
        <dbReference type="Proteomes" id="UP000287033"/>
    </source>
</evidence>
<reference evidence="2 3" key="1">
    <citation type="journal article" date="2018" name="Nat. Ecol. Evol.">
        <title>Shark genomes provide insights into elasmobranch evolution and the origin of vertebrates.</title>
        <authorList>
            <person name="Hara Y"/>
            <person name="Yamaguchi K"/>
            <person name="Onimaru K"/>
            <person name="Kadota M"/>
            <person name="Koyanagi M"/>
            <person name="Keeley SD"/>
            <person name="Tatsumi K"/>
            <person name="Tanaka K"/>
            <person name="Motone F"/>
            <person name="Kageyama Y"/>
            <person name="Nozu R"/>
            <person name="Adachi N"/>
            <person name="Nishimura O"/>
            <person name="Nakagawa R"/>
            <person name="Tanegashima C"/>
            <person name="Kiyatake I"/>
            <person name="Matsumoto R"/>
            <person name="Murakumo K"/>
            <person name="Nishida K"/>
            <person name="Terakita A"/>
            <person name="Kuratani S"/>
            <person name="Sato K"/>
            <person name="Hyodo S Kuraku.S."/>
        </authorList>
    </citation>
    <scope>NUCLEOTIDE SEQUENCE [LARGE SCALE GENOMIC DNA]</scope>
</reference>
<evidence type="ECO:0000256" key="1">
    <source>
        <dbReference type="SAM" id="MobiDB-lite"/>
    </source>
</evidence>
<sequence>MRSRRLPPAEGTSEMSGDQHFTTADGCRIAYRIDGPVDRPVLMLSNSIATNL</sequence>
<dbReference type="OrthoDB" id="190201at2759"/>
<feature type="region of interest" description="Disordered" evidence="1">
    <location>
        <begin position="1"/>
        <end position="21"/>
    </location>
</feature>
<proteinExistence type="predicted"/>
<evidence type="ECO:0000313" key="2">
    <source>
        <dbReference type="EMBL" id="GCC49340.1"/>
    </source>
</evidence>
<keyword evidence="3" id="KW-1185">Reference proteome</keyword>
<dbReference type="AlphaFoldDB" id="A0A401U390"/>
<dbReference type="Proteomes" id="UP000287033">
    <property type="component" value="Unassembled WGS sequence"/>
</dbReference>
<feature type="non-terminal residue" evidence="2">
    <location>
        <position position="52"/>
    </location>
</feature>
<accession>A0A401U390</accession>